<evidence type="ECO:0000259" key="8">
    <source>
        <dbReference type="Pfam" id="PF13813"/>
    </source>
</evidence>
<feature type="transmembrane region" description="Helical" evidence="7">
    <location>
        <begin position="188"/>
        <end position="207"/>
    </location>
</feature>
<keyword evidence="5 7" id="KW-1133">Transmembrane helix</keyword>
<reference evidence="10" key="1">
    <citation type="journal article" date="2005" name="Nature">
        <title>Sequencing of Aspergillus nidulans and comparative analysis with A. fumigatus and A. oryzae.</title>
        <authorList>
            <person name="Galagan J.E."/>
            <person name="Calvo S.E."/>
            <person name="Cuomo C."/>
            <person name="Ma L.J."/>
            <person name="Wortman J.R."/>
            <person name="Batzoglou S."/>
            <person name="Lee S.I."/>
            <person name="Basturkmen M."/>
            <person name="Spevak C.C."/>
            <person name="Clutterbuck J."/>
            <person name="Kapitonov V."/>
            <person name="Jurka J."/>
            <person name="Scazzocchio C."/>
            <person name="Farman M."/>
            <person name="Butler J."/>
            <person name="Purcell S."/>
            <person name="Harris S."/>
            <person name="Braus G.H."/>
            <person name="Draht O."/>
            <person name="Busch S."/>
            <person name="D'Enfert C."/>
            <person name="Bouchier C."/>
            <person name="Goldman G.H."/>
            <person name="Bell-Pedersen D."/>
            <person name="Griffiths-Jones S."/>
            <person name="Doonan J.H."/>
            <person name="Yu J."/>
            <person name="Vienken K."/>
            <person name="Pain A."/>
            <person name="Freitag M."/>
            <person name="Selker E.U."/>
            <person name="Archer D.B."/>
            <person name="Penalva M.A."/>
            <person name="Oakley B.R."/>
            <person name="Momany M."/>
            <person name="Tanaka T."/>
            <person name="Kumagai T."/>
            <person name="Asai K."/>
            <person name="Machida M."/>
            <person name="Nierman W.C."/>
            <person name="Denning D.W."/>
            <person name="Caddick M."/>
            <person name="Hynes M."/>
            <person name="Paoletti M."/>
            <person name="Fischer R."/>
            <person name="Miller B."/>
            <person name="Dyer P."/>
            <person name="Sachs M.S."/>
            <person name="Osmani S.A."/>
            <person name="Birren B.W."/>
        </authorList>
    </citation>
    <scope>NUCLEOTIDE SEQUENCE [LARGE SCALE GENOMIC DNA]</scope>
    <source>
        <strain evidence="10">FGSC A4 / ATCC 38163 / CBS 112.46 / NRRL 194 / M139</strain>
    </source>
</reference>
<evidence type="ECO:0000256" key="3">
    <source>
        <dbReference type="ARBA" id="ARBA00022679"/>
    </source>
</evidence>
<keyword evidence="10" id="KW-1185">Reference proteome</keyword>
<comment type="similarity">
    <text evidence="2">Belongs to the wax synthase family.</text>
</comment>
<dbReference type="Proteomes" id="UP000000560">
    <property type="component" value="Chromosome V"/>
</dbReference>
<evidence type="ECO:0000256" key="4">
    <source>
        <dbReference type="ARBA" id="ARBA00022692"/>
    </source>
</evidence>
<evidence type="ECO:0000256" key="5">
    <source>
        <dbReference type="ARBA" id="ARBA00022989"/>
    </source>
</evidence>
<comment type="subcellular location">
    <subcellularLocation>
        <location evidence="1">Membrane</location>
        <topology evidence="1">Multi-pass membrane protein</topology>
    </subcellularLocation>
</comment>
<feature type="transmembrane region" description="Helical" evidence="7">
    <location>
        <begin position="289"/>
        <end position="311"/>
    </location>
</feature>
<dbReference type="EMBL" id="BN001305">
    <property type="protein sequence ID" value="CBF82180.1"/>
    <property type="molecule type" value="Genomic_DNA"/>
</dbReference>
<evidence type="ECO:0000313" key="10">
    <source>
        <dbReference type="Proteomes" id="UP000000560"/>
    </source>
</evidence>
<dbReference type="PANTHER" id="PTHR31595">
    <property type="entry name" value="LONG-CHAIN-ALCOHOL O-FATTY-ACYLTRANSFERASE 3-RELATED"/>
    <property type="match status" value="1"/>
</dbReference>
<dbReference type="RefSeq" id="XP_662887.1">
    <property type="nucleotide sequence ID" value="XM_657795.2"/>
</dbReference>
<feature type="transmembrane region" description="Helical" evidence="7">
    <location>
        <begin position="357"/>
        <end position="375"/>
    </location>
</feature>
<organism evidence="9 10">
    <name type="scientific">Emericella nidulans (strain FGSC A4 / ATCC 38163 / CBS 112.46 / NRRL 194 / M139)</name>
    <name type="common">Aspergillus nidulans</name>
    <dbReference type="NCBI Taxonomy" id="227321"/>
    <lineage>
        <taxon>Eukaryota</taxon>
        <taxon>Fungi</taxon>
        <taxon>Dikarya</taxon>
        <taxon>Ascomycota</taxon>
        <taxon>Pezizomycotina</taxon>
        <taxon>Eurotiomycetes</taxon>
        <taxon>Eurotiomycetidae</taxon>
        <taxon>Eurotiales</taxon>
        <taxon>Aspergillaceae</taxon>
        <taxon>Aspergillus</taxon>
        <taxon>Aspergillus subgen. Nidulantes</taxon>
    </lineage>
</organism>
<dbReference type="InterPro" id="IPR032805">
    <property type="entry name" value="Wax_synthase_dom"/>
</dbReference>
<feature type="transmembrane region" description="Helical" evidence="7">
    <location>
        <begin position="395"/>
        <end position="416"/>
    </location>
</feature>
<evidence type="ECO:0000256" key="2">
    <source>
        <dbReference type="ARBA" id="ARBA00007282"/>
    </source>
</evidence>
<feature type="domain" description="Wax synthase" evidence="8">
    <location>
        <begin position="235"/>
        <end position="321"/>
    </location>
</feature>
<dbReference type="AlphaFoldDB" id="Q5B2E7"/>
<keyword evidence="3" id="KW-0808">Transferase</keyword>
<dbReference type="InterPro" id="IPR044851">
    <property type="entry name" value="Wax_synthase"/>
</dbReference>
<evidence type="ECO:0000256" key="7">
    <source>
        <dbReference type="SAM" id="Phobius"/>
    </source>
</evidence>
<keyword evidence="6 7" id="KW-0472">Membrane</keyword>
<keyword evidence="4 7" id="KW-0812">Transmembrane</keyword>
<protein>
    <submittedName>
        <fullName evidence="9">TRI7-like toxin biosynthesis protein, putative (AFU_orthologue AFUA_8G02360)</fullName>
    </submittedName>
</protein>
<evidence type="ECO:0000256" key="6">
    <source>
        <dbReference type="ARBA" id="ARBA00023136"/>
    </source>
</evidence>
<dbReference type="eggNOG" id="ENOG502SJEY">
    <property type="taxonomic scope" value="Eukaryota"/>
</dbReference>
<dbReference type="GO" id="GO:0016020">
    <property type="term" value="C:membrane"/>
    <property type="evidence" value="ECO:0007669"/>
    <property type="project" value="UniProtKB-SubCell"/>
</dbReference>
<dbReference type="VEuPathDB" id="FungiDB:AN5283"/>
<name>Q5B2E7_EMENI</name>
<proteinExistence type="inferred from homology"/>
<dbReference type="InParanoid" id="Q5B2E7"/>
<evidence type="ECO:0000256" key="1">
    <source>
        <dbReference type="ARBA" id="ARBA00004141"/>
    </source>
</evidence>
<dbReference type="OrthoDB" id="1077582at2759"/>
<dbReference type="KEGG" id="ani:ANIA_05283"/>
<feature type="transmembrane region" description="Helical" evidence="7">
    <location>
        <begin position="317"/>
        <end position="337"/>
    </location>
</feature>
<dbReference type="HOGENOM" id="CLU_032731_0_1_1"/>
<dbReference type="GO" id="GO:0008374">
    <property type="term" value="F:O-acyltransferase activity"/>
    <property type="evidence" value="ECO:0007669"/>
    <property type="project" value="InterPro"/>
</dbReference>
<dbReference type="GeneID" id="2871566"/>
<accession>Q5B2E7</accession>
<feature type="transmembrane region" description="Helical" evidence="7">
    <location>
        <begin position="7"/>
        <end position="27"/>
    </location>
</feature>
<feature type="transmembrane region" description="Helical" evidence="7">
    <location>
        <begin position="33"/>
        <end position="51"/>
    </location>
</feature>
<evidence type="ECO:0000313" key="9">
    <source>
        <dbReference type="EMBL" id="CBF82180.1"/>
    </source>
</evidence>
<accession>C8VH02</accession>
<dbReference type="GO" id="GO:0006629">
    <property type="term" value="P:lipid metabolic process"/>
    <property type="evidence" value="ECO:0007669"/>
    <property type="project" value="InterPro"/>
</dbReference>
<feature type="transmembrane region" description="Helical" evidence="7">
    <location>
        <begin position="58"/>
        <end position="80"/>
    </location>
</feature>
<gene>
    <name evidence="9" type="ORF">ANIA_05283</name>
</gene>
<sequence>MTEYQTVSRLSFLTATQTLIPPVVVIATPKGSILRYVSIPCMIWVWSLMLYPVEKPSYLAVTFAAGGWMHIITALDVLLINPKCAGDFVDADGKIQSHFSRLRSAIGLMGNPRKLNTPREAKNTPPVPKYYTKSSPTTIPRGRFLIRESAIAAWQYLALDVLALQAAKSALEKKEKATVHYSQPTDNLWVEVWIENVIAALVAWFVLSRILISFYYRLLSTISVALGLSSPESFPPLFNKMTDAYTLRNFWGKFWHQILRVDFTAVSNFVTCKVLSLPKPSILERYTNVFLVFFLSGILHITNDVVMNVPIRDSGAMTFFLSFTIGYMIEDGVQAVWKQLYGSQKAPQEPELWKKAIGFIWVVAFLAIASAGYFRPSQTRPESQLAFVPWSVTEIIGLDVVVGMIAFGAVVLRVVFECEI</sequence>
<dbReference type="Pfam" id="PF13813">
    <property type="entry name" value="MBOAT_2"/>
    <property type="match status" value="1"/>
</dbReference>
<dbReference type="PANTHER" id="PTHR31595:SF27">
    <property type="entry name" value="WAX SYNTHASE DOMAIN-CONTAINING PROTEIN-RELATED"/>
    <property type="match status" value="1"/>
</dbReference>
<dbReference type="OMA" id="PCMIWIV"/>
<reference evidence="10" key="2">
    <citation type="journal article" date="2009" name="Fungal Genet. Biol.">
        <title>The 2008 update of the Aspergillus nidulans genome annotation: a community effort.</title>
        <authorList>
            <person name="Wortman J.R."/>
            <person name="Gilsenan J.M."/>
            <person name="Joardar V."/>
            <person name="Deegan J."/>
            <person name="Clutterbuck J."/>
            <person name="Andersen M.R."/>
            <person name="Archer D."/>
            <person name="Bencina M."/>
            <person name="Braus G."/>
            <person name="Coutinho P."/>
            <person name="von Dohren H."/>
            <person name="Doonan J."/>
            <person name="Driessen A.J."/>
            <person name="Durek P."/>
            <person name="Espeso E."/>
            <person name="Fekete E."/>
            <person name="Flipphi M."/>
            <person name="Estrada C.G."/>
            <person name="Geysens S."/>
            <person name="Goldman G."/>
            <person name="de Groot P.W."/>
            <person name="Hansen K."/>
            <person name="Harris S.D."/>
            <person name="Heinekamp T."/>
            <person name="Helmstaedt K."/>
            <person name="Henrissat B."/>
            <person name="Hofmann G."/>
            <person name="Homan T."/>
            <person name="Horio T."/>
            <person name="Horiuchi H."/>
            <person name="James S."/>
            <person name="Jones M."/>
            <person name="Karaffa L."/>
            <person name="Karanyi Z."/>
            <person name="Kato M."/>
            <person name="Keller N."/>
            <person name="Kelly D.E."/>
            <person name="Kiel J.A."/>
            <person name="Kim J.M."/>
            <person name="van der Klei I.J."/>
            <person name="Klis F.M."/>
            <person name="Kovalchuk A."/>
            <person name="Krasevec N."/>
            <person name="Kubicek C.P."/>
            <person name="Liu B."/>
            <person name="Maccabe A."/>
            <person name="Meyer V."/>
            <person name="Mirabito P."/>
            <person name="Miskei M."/>
            <person name="Mos M."/>
            <person name="Mullins J."/>
            <person name="Nelson D.R."/>
            <person name="Nielsen J."/>
            <person name="Oakley B.R."/>
            <person name="Osmani S.A."/>
            <person name="Pakula T."/>
            <person name="Paszewski A."/>
            <person name="Paulsen I."/>
            <person name="Pilsyk S."/>
            <person name="Pocsi I."/>
            <person name="Punt P.J."/>
            <person name="Ram A.F."/>
            <person name="Ren Q."/>
            <person name="Robellet X."/>
            <person name="Robson G."/>
            <person name="Seiboth B."/>
            <person name="van Solingen P."/>
            <person name="Specht T."/>
            <person name="Sun J."/>
            <person name="Taheri-Talesh N."/>
            <person name="Takeshita N."/>
            <person name="Ussery D."/>
            <person name="vanKuyk P.A."/>
            <person name="Visser H."/>
            <person name="van de Vondervoort P.J."/>
            <person name="de Vries R.P."/>
            <person name="Walton J."/>
            <person name="Xiang X."/>
            <person name="Xiong Y."/>
            <person name="Zeng A.P."/>
            <person name="Brandt B.W."/>
            <person name="Cornell M.J."/>
            <person name="van den Hondel C.A."/>
            <person name="Visser J."/>
            <person name="Oliver S.G."/>
            <person name="Turner G."/>
        </authorList>
    </citation>
    <scope>GENOME REANNOTATION</scope>
    <source>
        <strain evidence="10">FGSC A4 / ATCC 38163 / CBS 112.46 / NRRL 194 / M139</strain>
    </source>
</reference>